<proteinExistence type="predicted"/>
<reference evidence="2 3" key="1">
    <citation type="submission" date="2014-02" db="EMBL/GenBank/DDBJ databases">
        <title>Genome Sequence of an Hyperthermophilic Archaeon, Thermococcus nautili 30-1, producing viral vesicles.</title>
        <authorList>
            <person name="Oberto J."/>
            <person name="Gaudin M."/>
            <person name="Cossu M."/>
            <person name="Gorlas A."/>
            <person name="Slesarev A."/>
            <person name="Marguet E."/>
            <person name="Forterre P."/>
        </authorList>
    </citation>
    <scope>NUCLEOTIDE SEQUENCE [LARGE SCALE GENOMIC DNA]</scope>
    <source>
        <strain evidence="2 3">30-1</strain>
    </source>
</reference>
<keyword evidence="1" id="KW-0812">Transmembrane</keyword>
<dbReference type="AlphaFoldDB" id="W8P5C8"/>
<keyword evidence="1" id="KW-0472">Membrane</keyword>
<protein>
    <submittedName>
        <fullName evidence="2">Uncharacterized protein</fullName>
    </submittedName>
</protein>
<dbReference type="STRING" id="195522.BD01_1048"/>
<evidence type="ECO:0000313" key="2">
    <source>
        <dbReference type="EMBL" id="AHL22665.1"/>
    </source>
</evidence>
<name>W8P5C8_9EURY</name>
<dbReference type="OrthoDB" id="102066at2157"/>
<sequence>MIEFVILLGVIGGWLVMTSTLFLMLAFGKMMGLVGVLFLVGFIVMNQSWKVRYMRAIVDATPRAKELARHIFEMNELILLSSYLMSLVLYTVIQKYIEIVVKFPVAR</sequence>
<organism evidence="2 3">
    <name type="scientific">Thermococcus nautili</name>
    <dbReference type="NCBI Taxonomy" id="195522"/>
    <lineage>
        <taxon>Archaea</taxon>
        <taxon>Methanobacteriati</taxon>
        <taxon>Methanobacteriota</taxon>
        <taxon>Thermococci</taxon>
        <taxon>Thermococcales</taxon>
        <taxon>Thermococcaceae</taxon>
        <taxon>Thermococcus</taxon>
    </lineage>
</organism>
<dbReference type="Proteomes" id="UP000019434">
    <property type="component" value="Chromosome"/>
</dbReference>
<dbReference type="GeneID" id="82171277"/>
<evidence type="ECO:0000313" key="3">
    <source>
        <dbReference type="Proteomes" id="UP000019434"/>
    </source>
</evidence>
<keyword evidence="1" id="KW-1133">Transmembrane helix</keyword>
<dbReference type="HOGENOM" id="CLU_157021_0_0_2"/>
<gene>
    <name evidence="2" type="ORF">BD01_1048</name>
</gene>
<feature type="transmembrane region" description="Helical" evidence="1">
    <location>
        <begin position="20"/>
        <end position="45"/>
    </location>
</feature>
<evidence type="ECO:0000256" key="1">
    <source>
        <dbReference type="SAM" id="Phobius"/>
    </source>
</evidence>
<accession>W8P5C8</accession>
<dbReference type="KEGG" id="tnu:BD01_1048"/>
<dbReference type="EMBL" id="CP007264">
    <property type="protein sequence ID" value="AHL22665.1"/>
    <property type="molecule type" value="Genomic_DNA"/>
</dbReference>
<feature type="transmembrane region" description="Helical" evidence="1">
    <location>
        <begin position="77"/>
        <end position="97"/>
    </location>
</feature>
<keyword evidence="3" id="KW-1185">Reference proteome</keyword>
<dbReference type="RefSeq" id="WP_042690713.1">
    <property type="nucleotide sequence ID" value="NZ_CP007264.1"/>
</dbReference>
<dbReference type="eggNOG" id="arCOG08604">
    <property type="taxonomic scope" value="Archaea"/>
</dbReference>